<dbReference type="Proteomes" id="UP000294567">
    <property type="component" value="Unassembled WGS sequence"/>
</dbReference>
<feature type="coiled-coil region" evidence="1">
    <location>
        <begin position="353"/>
        <end position="380"/>
    </location>
</feature>
<dbReference type="AlphaFoldDB" id="A0A4R3L0H1"/>
<keyword evidence="3" id="KW-1185">Reference proteome</keyword>
<organism evidence="2 3">
    <name type="scientific">Keratinibaculum paraultunense</name>
    <dbReference type="NCBI Taxonomy" id="1278232"/>
    <lineage>
        <taxon>Bacteria</taxon>
        <taxon>Bacillati</taxon>
        <taxon>Bacillota</taxon>
        <taxon>Tissierellia</taxon>
        <taxon>Tissierellales</taxon>
        <taxon>Tepidimicrobiaceae</taxon>
        <taxon>Keratinibaculum</taxon>
    </lineage>
</organism>
<dbReference type="SUPFAM" id="SSF50939">
    <property type="entry name" value="Sialidases"/>
    <property type="match status" value="1"/>
</dbReference>
<dbReference type="RefSeq" id="WP_132025687.1">
    <property type="nucleotide sequence ID" value="NZ_CP068564.1"/>
</dbReference>
<evidence type="ECO:0000313" key="2">
    <source>
        <dbReference type="EMBL" id="TCS91107.1"/>
    </source>
</evidence>
<protein>
    <submittedName>
        <fullName evidence="2">Uncharacterized protein</fullName>
    </submittedName>
</protein>
<sequence length="414" mass="49260">MFYNDKIVIIKDIESKIIMFRLINQNIIKYTFYNTGNLDEESIVGEKVHMDFDVSIDKENTIFVLYQDMSFNLILTVLKEDQIENIKLTKEAIPETYNLNIIVKDDSMHIFYCISLTKNSNIYRIYHHYYNGNCWNTNIVDEINSGAVLNPFKIVECDKGLIIAYHDKQENNNVYLNFFNIINKKWGKKLKIVDSNQGLLYLDMLLKDNKLHIVYCQYDENLVVKYERFIINDKIIKDISEILSNEEGIMYPTLVYYEDKLWAVWLEYENIMSRYSKDNGTTWSPIYLWEDSRQKKIVRYKYIDKSSYNEDILNYSFGSIKPHVEFIGFGNIEDAIEVPLKKKISSSDILNSCKEIKKEIQEIYDRLDLLEKNIDISLQQDGVKELRLLKDKVNQIEEFLIRRTRGFYLKDINR</sequence>
<proteinExistence type="predicted"/>
<name>A0A4R3L0H1_9FIRM</name>
<reference evidence="2 3" key="1">
    <citation type="submission" date="2019-03" db="EMBL/GenBank/DDBJ databases">
        <title>Genomic Encyclopedia of Type Strains, Phase IV (KMG-IV): sequencing the most valuable type-strain genomes for metagenomic binning, comparative biology and taxonomic classification.</title>
        <authorList>
            <person name="Goeker M."/>
        </authorList>
    </citation>
    <scope>NUCLEOTIDE SEQUENCE [LARGE SCALE GENOMIC DNA]</scope>
    <source>
        <strain evidence="2 3">DSM 26752</strain>
    </source>
</reference>
<gene>
    <name evidence="2" type="ORF">EDD65_10233</name>
</gene>
<dbReference type="OrthoDB" id="1706352at2"/>
<evidence type="ECO:0000313" key="3">
    <source>
        <dbReference type="Proteomes" id="UP000294567"/>
    </source>
</evidence>
<dbReference type="EMBL" id="SMAE01000002">
    <property type="protein sequence ID" value="TCS91107.1"/>
    <property type="molecule type" value="Genomic_DNA"/>
</dbReference>
<dbReference type="InterPro" id="IPR036278">
    <property type="entry name" value="Sialidase_sf"/>
</dbReference>
<comment type="caution">
    <text evidence="2">The sequence shown here is derived from an EMBL/GenBank/DDBJ whole genome shotgun (WGS) entry which is preliminary data.</text>
</comment>
<accession>A0A4R3L0H1</accession>
<evidence type="ECO:0000256" key="1">
    <source>
        <dbReference type="SAM" id="Coils"/>
    </source>
</evidence>
<keyword evidence="1" id="KW-0175">Coiled coil</keyword>